<evidence type="ECO:0000256" key="3">
    <source>
        <dbReference type="ARBA" id="ARBA00022475"/>
    </source>
</evidence>
<keyword evidence="4 7" id="KW-0812">Transmembrane</keyword>
<comment type="subcellular location">
    <subcellularLocation>
        <location evidence="1 7">Cell membrane</location>
        <topology evidence="1 7">Multi-pass membrane protein</topology>
    </subcellularLocation>
</comment>
<dbReference type="GO" id="GO:0055085">
    <property type="term" value="P:transmembrane transport"/>
    <property type="evidence" value="ECO:0007669"/>
    <property type="project" value="InterPro"/>
</dbReference>
<dbReference type="PROSITE" id="PS50928">
    <property type="entry name" value="ABC_TM1"/>
    <property type="match status" value="1"/>
</dbReference>
<dbReference type="Pfam" id="PF00528">
    <property type="entry name" value="BPD_transp_1"/>
    <property type="match status" value="1"/>
</dbReference>
<dbReference type="PANTHER" id="PTHR43744:SF12">
    <property type="entry name" value="ABC TRANSPORTER PERMEASE PROTEIN MG189-RELATED"/>
    <property type="match status" value="1"/>
</dbReference>
<dbReference type="GO" id="GO:0005886">
    <property type="term" value="C:plasma membrane"/>
    <property type="evidence" value="ECO:0007669"/>
    <property type="project" value="UniProtKB-SubCell"/>
</dbReference>
<gene>
    <name evidence="9" type="ORF">IAA21_13025</name>
</gene>
<evidence type="ECO:0000256" key="5">
    <source>
        <dbReference type="ARBA" id="ARBA00022989"/>
    </source>
</evidence>
<feature type="transmembrane region" description="Helical" evidence="7">
    <location>
        <begin position="246"/>
        <end position="264"/>
    </location>
</feature>
<accession>A0A9D2DVA3</accession>
<organism evidence="9 10">
    <name type="scientific">Candidatus Blautia faecigallinarum</name>
    <dbReference type="NCBI Taxonomy" id="2838488"/>
    <lineage>
        <taxon>Bacteria</taxon>
        <taxon>Bacillati</taxon>
        <taxon>Bacillota</taxon>
        <taxon>Clostridia</taxon>
        <taxon>Lachnospirales</taxon>
        <taxon>Lachnospiraceae</taxon>
        <taxon>Blautia</taxon>
    </lineage>
</organism>
<dbReference type="InterPro" id="IPR035906">
    <property type="entry name" value="MetI-like_sf"/>
</dbReference>
<protein>
    <submittedName>
        <fullName evidence="9">Carbohydrate ABC transporter permease</fullName>
    </submittedName>
</protein>
<evidence type="ECO:0000313" key="9">
    <source>
        <dbReference type="EMBL" id="HIZ23690.1"/>
    </source>
</evidence>
<dbReference type="SUPFAM" id="SSF161098">
    <property type="entry name" value="MetI-like"/>
    <property type="match status" value="1"/>
</dbReference>
<sequence length="279" mass="30846">MRQIENRRTKILNGVIRLLLVILVIIFAMPLYITFVNIFKPTKDIAASPVTFPLPPVLDNIRTVLESPNVQLGEMYFNSVCITVFGASICILVSALAGYYLAREKTKFSQGMYIYFLFGLMVPYAIVYVPLVSMFKMGGIEGTLPVLILVFVSGSISFSVFMFQGFIKSIPMELEEAATIDGASQIQIFFKVVFPLVRTCTTTVAIFIGLSMWNDFLTPLLIGQVQTITVGIYTAIGPYASDWGSVFAYVMFATLPIIIAYLLAQRQFIEGLTAGALKG</sequence>
<evidence type="ECO:0000256" key="4">
    <source>
        <dbReference type="ARBA" id="ARBA00022692"/>
    </source>
</evidence>
<evidence type="ECO:0000313" key="10">
    <source>
        <dbReference type="Proteomes" id="UP000824041"/>
    </source>
</evidence>
<feature type="transmembrane region" description="Helical" evidence="7">
    <location>
        <begin position="12"/>
        <end position="33"/>
    </location>
</feature>
<feature type="domain" description="ABC transmembrane type-1" evidence="8">
    <location>
        <begin position="76"/>
        <end position="264"/>
    </location>
</feature>
<dbReference type="Gene3D" id="1.10.3720.10">
    <property type="entry name" value="MetI-like"/>
    <property type="match status" value="1"/>
</dbReference>
<reference evidence="9" key="2">
    <citation type="submission" date="2021-04" db="EMBL/GenBank/DDBJ databases">
        <authorList>
            <person name="Gilroy R."/>
        </authorList>
    </citation>
    <scope>NUCLEOTIDE SEQUENCE</scope>
    <source>
        <strain evidence="9">14324</strain>
    </source>
</reference>
<dbReference type="PANTHER" id="PTHR43744">
    <property type="entry name" value="ABC TRANSPORTER PERMEASE PROTEIN MG189-RELATED-RELATED"/>
    <property type="match status" value="1"/>
</dbReference>
<keyword evidence="6 7" id="KW-0472">Membrane</keyword>
<keyword evidence="3" id="KW-1003">Cell membrane</keyword>
<evidence type="ECO:0000256" key="2">
    <source>
        <dbReference type="ARBA" id="ARBA00022448"/>
    </source>
</evidence>
<keyword evidence="5 7" id="KW-1133">Transmembrane helix</keyword>
<name>A0A9D2DVA3_9FIRM</name>
<feature type="transmembrane region" description="Helical" evidence="7">
    <location>
        <begin position="144"/>
        <end position="167"/>
    </location>
</feature>
<dbReference type="CDD" id="cd06261">
    <property type="entry name" value="TM_PBP2"/>
    <property type="match status" value="1"/>
</dbReference>
<comment type="similarity">
    <text evidence="7">Belongs to the binding-protein-dependent transport system permease family.</text>
</comment>
<dbReference type="InterPro" id="IPR000515">
    <property type="entry name" value="MetI-like"/>
</dbReference>
<proteinExistence type="inferred from homology"/>
<dbReference type="AlphaFoldDB" id="A0A9D2DVA3"/>
<evidence type="ECO:0000259" key="8">
    <source>
        <dbReference type="PROSITE" id="PS50928"/>
    </source>
</evidence>
<dbReference type="Proteomes" id="UP000824041">
    <property type="component" value="Unassembled WGS sequence"/>
</dbReference>
<reference evidence="9" key="1">
    <citation type="journal article" date="2021" name="PeerJ">
        <title>Extensive microbial diversity within the chicken gut microbiome revealed by metagenomics and culture.</title>
        <authorList>
            <person name="Gilroy R."/>
            <person name="Ravi A."/>
            <person name="Getino M."/>
            <person name="Pursley I."/>
            <person name="Horton D.L."/>
            <person name="Alikhan N.F."/>
            <person name="Baker D."/>
            <person name="Gharbi K."/>
            <person name="Hall N."/>
            <person name="Watson M."/>
            <person name="Adriaenssens E.M."/>
            <person name="Foster-Nyarko E."/>
            <person name="Jarju S."/>
            <person name="Secka A."/>
            <person name="Antonio M."/>
            <person name="Oren A."/>
            <person name="Chaudhuri R.R."/>
            <person name="La Ragione R."/>
            <person name="Hildebrand F."/>
            <person name="Pallen M.J."/>
        </authorList>
    </citation>
    <scope>NUCLEOTIDE SEQUENCE</scope>
    <source>
        <strain evidence="9">14324</strain>
    </source>
</reference>
<feature type="transmembrane region" description="Helical" evidence="7">
    <location>
        <begin position="188"/>
        <end position="213"/>
    </location>
</feature>
<comment type="caution">
    <text evidence="9">The sequence shown here is derived from an EMBL/GenBank/DDBJ whole genome shotgun (WGS) entry which is preliminary data.</text>
</comment>
<evidence type="ECO:0000256" key="6">
    <source>
        <dbReference type="ARBA" id="ARBA00023136"/>
    </source>
</evidence>
<keyword evidence="2 7" id="KW-0813">Transport</keyword>
<evidence type="ECO:0000256" key="7">
    <source>
        <dbReference type="RuleBase" id="RU363032"/>
    </source>
</evidence>
<dbReference type="EMBL" id="DXBU01000177">
    <property type="protein sequence ID" value="HIZ23690.1"/>
    <property type="molecule type" value="Genomic_DNA"/>
</dbReference>
<feature type="transmembrane region" description="Helical" evidence="7">
    <location>
        <begin position="75"/>
        <end position="101"/>
    </location>
</feature>
<evidence type="ECO:0000256" key="1">
    <source>
        <dbReference type="ARBA" id="ARBA00004651"/>
    </source>
</evidence>
<feature type="transmembrane region" description="Helical" evidence="7">
    <location>
        <begin position="113"/>
        <end position="132"/>
    </location>
</feature>